<keyword evidence="2" id="KW-0812">Transmembrane</keyword>
<evidence type="ECO:0000313" key="3">
    <source>
        <dbReference type="EMBL" id="WZP15428.1"/>
    </source>
</evidence>
<accession>A0ABZ2ZTF1</accession>
<keyword evidence="2" id="KW-1133">Transmembrane helix</keyword>
<keyword evidence="4" id="KW-1185">Reference proteome</keyword>
<dbReference type="RefSeq" id="WP_342023089.1">
    <property type="nucleotide sequence ID" value="NZ_CP151657.1"/>
</dbReference>
<sequence>MNKSPETDDDGSIRRLLIESGTAESPELLEGLRQLRSFRALPAPAPTGKLAAMLAEPPAQPRRRSQRHRGLILSFALAGAMAAGTTGVAANNDLRLATESFCADVMGQVLGDSGEPEPPAGEPSVEPMSAGAPPAEEETPAMANEAAAVPETELAAELEGAAANPAPPAAAMPVAGEESPDGEVPADVVDQPPVRAPLPVPGAEPEPGVPDQGAQEKGKSGSHTITARPGPDNAGGGPGRPGDRQARSDAGPGAGKSGPGPGAGKSGPGPGPGPGPGQGHSRNQ</sequence>
<name>A0ABZ2ZTF1_9MICC</name>
<organism evidence="3 4">
    <name type="scientific">Arthrobacter citreus</name>
    <dbReference type="NCBI Taxonomy" id="1670"/>
    <lineage>
        <taxon>Bacteria</taxon>
        <taxon>Bacillati</taxon>
        <taxon>Actinomycetota</taxon>
        <taxon>Actinomycetes</taxon>
        <taxon>Micrococcales</taxon>
        <taxon>Micrococcaceae</taxon>
        <taxon>Arthrobacter</taxon>
    </lineage>
</organism>
<evidence type="ECO:0000256" key="2">
    <source>
        <dbReference type="SAM" id="Phobius"/>
    </source>
</evidence>
<dbReference type="Proteomes" id="UP001448858">
    <property type="component" value="Chromosome"/>
</dbReference>
<evidence type="ECO:0008006" key="5">
    <source>
        <dbReference type="Google" id="ProtNLM"/>
    </source>
</evidence>
<gene>
    <name evidence="3" type="ORF">AAE021_14875</name>
</gene>
<feature type="transmembrane region" description="Helical" evidence="2">
    <location>
        <begin position="70"/>
        <end position="90"/>
    </location>
</feature>
<feature type="compositionally biased region" description="Low complexity" evidence="1">
    <location>
        <begin position="122"/>
        <end position="164"/>
    </location>
</feature>
<feature type="compositionally biased region" description="Gly residues" evidence="1">
    <location>
        <begin position="252"/>
        <end position="268"/>
    </location>
</feature>
<evidence type="ECO:0000313" key="4">
    <source>
        <dbReference type="Proteomes" id="UP001448858"/>
    </source>
</evidence>
<feature type="region of interest" description="Disordered" evidence="1">
    <location>
        <begin position="1"/>
        <end position="20"/>
    </location>
</feature>
<keyword evidence="2" id="KW-0472">Membrane</keyword>
<proteinExistence type="predicted"/>
<feature type="compositionally biased region" description="Pro residues" evidence="1">
    <location>
        <begin position="194"/>
        <end position="208"/>
    </location>
</feature>
<reference evidence="3 4" key="1">
    <citation type="submission" date="2024-04" db="EMBL/GenBank/DDBJ databases">
        <title>Arthrobacter sp. from Plains bison fecal sample.</title>
        <authorList>
            <person name="Ruzzini A."/>
        </authorList>
    </citation>
    <scope>NUCLEOTIDE SEQUENCE [LARGE SCALE GENOMIC DNA]</scope>
    <source>
        <strain evidence="3 4">EINP1</strain>
    </source>
</reference>
<dbReference type="EMBL" id="CP151657">
    <property type="protein sequence ID" value="WZP15428.1"/>
    <property type="molecule type" value="Genomic_DNA"/>
</dbReference>
<evidence type="ECO:0000256" key="1">
    <source>
        <dbReference type="SAM" id="MobiDB-lite"/>
    </source>
</evidence>
<feature type="region of interest" description="Disordered" evidence="1">
    <location>
        <begin position="108"/>
        <end position="284"/>
    </location>
</feature>
<protein>
    <recommendedName>
        <fullName evidence="5">Anti-sigma factor</fullName>
    </recommendedName>
</protein>